<proteinExistence type="predicted"/>
<comment type="subcellular location">
    <subcellularLocation>
        <location evidence="1">Membrane</location>
        <topology evidence="1">Single-pass membrane protein</topology>
    </subcellularLocation>
</comment>
<keyword evidence="4 5" id="KW-0472">Membrane</keyword>
<dbReference type="EMBL" id="JACOOK010000003">
    <property type="protein sequence ID" value="MBC5616874.1"/>
    <property type="molecule type" value="Genomic_DNA"/>
</dbReference>
<evidence type="ECO:0000256" key="1">
    <source>
        <dbReference type="ARBA" id="ARBA00004167"/>
    </source>
</evidence>
<feature type="transmembrane region" description="Helical" evidence="5">
    <location>
        <begin position="28"/>
        <end position="46"/>
    </location>
</feature>
<evidence type="ECO:0000256" key="3">
    <source>
        <dbReference type="ARBA" id="ARBA00022989"/>
    </source>
</evidence>
<dbReference type="PANTHER" id="PTHR30386">
    <property type="entry name" value="MEMBRANE FUSION SUBUNIT OF EMRAB-TOLC MULTIDRUG EFFLUX PUMP"/>
    <property type="match status" value="1"/>
</dbReference>
<keyword evidence="3 5" id="KW-1133">Transmembrane helix</keyword>
<accession>A0ABR7CMJ0</accession>
<dbReference type="PRINTS" id="PR01490">
    <property type="entry name" value="RTXTOXIND"/>
</dbReference>
<protein>
    <submittedName>
        <fullName evidence="7">HlyD family efflux transporter periplasmic adaptor subunit</fullName>
    </submittedName>
</protein>
<name>A0ABR7CMJ0_9BACT</name>
<dbReference type="PANTHER" id="PTHR30386:SF26">
    <property type="entry name" value="TRANSPORT PROTEIN COMB"/>
    <property type="match status" value="1"/>
</dbReference>
<organism evidence="7 8">
    <name type="scientific">Alistipes hominis</name>
    <dbReference type="NCBI Taxonomy" id="2763015"/>
    <lineage>
        <taxon>Bacteria</taxon>
        <taxon>Pseudomonadati</taxon>
        <taxon>Bacteroidota</taxon>
        <taxon>Bacteroidia</taxon>
        <taxon>Bacteroidales</taxon>
        <taxon>Rikenellaceae</taxon>
        <taxon>Alistipes</taxon>
    </lineage>
</organism>
<evidence type="ECO:0000256" key="2">
    <source>
        <dbReference type="ARBA" id="ARBA00022692"/>
    </source>
</evidence>
<keyword evidence="8" id="KW-1185">Reference proteome</keyword>
<evidence type="ECO:0000259" key="6">
    <source>
        <dbReference type="Pfam" id="PF26002"/>
    </source>
</evidence>
<evidence type="ECO:0000256" key="5">
    <source>
        <dbReference type="SAM" id="Phobius"/>
    </source>
</evidence>
<comment type="caution">
    <text evidence="7">The sequence shown here is derived from an EMBL/GenBank/DDBJ whole genome shotgun (WGS) entry which is preliminary data.</text>
</comment>
<gene>
    <name evidence="7" type="ORF">H8S08_07560</name>
</gene>
<dbReference type="Pfam" id="PF26002">
    <property type="entry name" value="Beta-barrel_AprE"/>
    <property type="match status" value="1"/>
</dbReference>
<reference evidence="7 8" key="1">
    <citation type="submission" date="2020-08" db="EMBL/GenBank/DDBJ databases">
        <title>Genome public.</title>
        <authorList>
            <person name="Liu C."/>
            <person name="Sun Q."/>
        </authorList>
    </citation>
    <scope>NUCLEOTIDE SEQUENCE [LARGE SCALE GENOMIC DNA]</scope>
    <source>
        <strain evidence="7 8">New-7</strain>
    </source>
</reference>
<dbReference type="Gene3D" id="2.40.30.170">
    <property type="match status" value="1"/>
</dbReference>
<feature type="domain" description="AprE-like beta-barrel" evidence="6">
    <location>
        <begin position="323"/>
        <end position="398"/>
    </location>
</feature>
<keyword evidence="2 5" id="KW-0812">Transmembrane</keyword>
<evidence type="ECO:0000313" key="8">
    <source>
        <dbReference type="Proteomes" id="UP000636891"/>
    </source>
</evidence>
<evidence type="ECO:0000256" key="4">
    <source>
        <dbReference type="ARBA" id="ARBA00023136"/>
    </source>
</evidence>
<dbReference type="Proteomes" id="UP000636891">
    <property type="component" value="Unassembled WGS sequence"/>
</dbReference>
<sequence>MNDNQDADKSEEVQDIIDRIPTRWTERISLLTALLILGIIALGFIIKYPDTVDGQISVTAHAAPVRLVANTSGKMYLLRESGDYLCKGDVIAYIESGADYRDILYLDSTLRSTGFENTGMDSLPGDLILGDVGTAYNSFMVAYAQYKLLIQSDIYETMRRNLTGKIALDEQIVVNMVREIELKKQAVDSAYAQLDRDSLLVIQNALSVAEYQQQRNNCLVLEEAVLTLQNNRLAKQSEIAQNRLEIQRITLEENETRAKTFAEVNTARNALENAVNVWKERYLQYAPIDGELEYLGFWRENSFVNSGQELFTVIPDKGDFFGEIKIPAQGAGKVEVGQQANVKLLKYPYDEYGYLRGKVSSISRITNNINTENGITPTYLVTISFPDGMTTNFGRRLPLDFETQGQVEIITKRKRLIERLFDNLKAKAEK</sequence>
<dbReference type="InterPro" id="IPR050739">
    <property type="entry name" value="MFP"/>
</dbReference>
<evidence type="ECO:0000313" key="7">
    <source>
        <dbReference type="EMBL" id="MBC5616874.1"/>
    </source>
</evidence>
<dbReference type="InterPro" id="IPR058982">
    <property type="entry name" value="Beta-barrel_AprE"/>
</dbReference>